<gene>
    <name evidence="1" type="ORF">S12H4_18332</name>
</gene>
<feature type="non-terminal residue" evidence="1">
    <location>
        <position position="1"/>
    </location>
</feature>
<name>X1S8J0_9ZZZZ</name>
<accession>X1S8J0</accession>
<evidence type="ECO:0000313" key="1">
    <source>
        <dbReference type="EMBL" id="GAI75416.1"/>
    </source>
</evidence>
<dbReference type="EMBL" id="BARW01009044">
    <property type="protein sequence ID" value="GAI75416.1"/>
    <property type="molecule type" value="Genomic_DNA"/>
</dbReference>
<sequence length="46" mass="5294">YECSLNYLSKTYDEERLKTLIKGFTIQIKYYEGLIKEGVAEGGIIC</sequence>
<reference evidence="1" key="1">
    <citation type="journal article" date="2014" name="Front. Microbiol.">
        <title>High frequency of phylogenetically diverse reductive dehalogenase-homologous genes in deep subseafloor sedimentary metagenomes.</title>
        <authorList>
            <person name="Kawai M."/>
            <person name="Futagami T."/>
            <person name="Toyoda A."/>
            <person name="Takaki Y."/>
            <person name="Nishi S."/>
            <person name="Hori S."/>
            <person name="Arai W."/>
            <person name="Tsubouchi T."/>
            <person name="Morono Y."/>
            <person name="Uchiyama I."/>
            <person name="Ito T."/>
            <person name="Fujiyama A."/>
            <person name="Inagaki F."/>
            <person name="Takami H."/>
        </authorList>
    </citation>
    <scope>NUCLEOTIDE SEQUENCE</scope>
    <source>
        <strain evidence="1">Expedition CK06-06</strain>
    </source>
</reference>
<proteinExistence type="predicted"/>
<comment type="caution">
    <text evidence="1">The sequence shown here is derived from an EMBL/GenBank/DDBJ whole genome shotgun (WGS) entry which is preliminary data.</text>
</comment>
<protein>
    <submittedName>
        <fullName evidence="1">Uncharacterized protein</fullName>
    </submittedName>
</protein>
<dbReference type="AlphaFoldDB" id="X1S8J0"/>
<organism evidence="1">
    <name type="scientific">marine sediment metagenome</name>
    <dbReference type="NCBI Taxonomy" id="412755"/>
    <lineage>
        <taxon>unclassified sequences</taxon>
        <taxon>metagenomes</taxon>
        <taxon>ecological metagenomes</taxon>
    </lineage>
</organism>